<proteinExistence type="inferred from homology"/>
<keyword evidence="2 9" id="KW-0820">tRNA-binding</keyword>
<feature type="active site" description="Proton donor" evidence="9 11">
    <location>
        <position position="98"/>
    </location>
</feature>
<feature type="site" description="Interacts with tRNA; defines subfamily-specific binding signature" evidence="9">
    <location>
        <position position="300"/>
    </location>
</feature>
<dbReference type="InterPro" id="IPR001269">
    <property type="entry name" value="DUS_fam"/>
</dbReference>
<dbReference type="GO" id="GO:0000049">
    <property type="term" value="F:tRNA binding"/>
    <property type="evidence" value="ECO:0007669"/>
    <property type="project" value="UniProtKB-UniRule"/>
</dbReference>
<dbReference type="GO" id="GO:0050660">
    <property type="term" value="F:flavin adenine dinucleotide binding"/>
    <property type="evidence" value="ECO:0007669"/>
    <property type="project" value="InterPro"/>
</dbReference>
<evidence type="ECO:0000256" key="7">
    <source>
        <dbReference type="ARBA" id="ARBA00022884"/>
    </source>
</evidence>
<dbReference type="CDD" id="cd02801">
    <property type="entry name" value="DUS_like_FMN"/>
    <property type="match status" value="1"/>
</dbReference>
<dbReference type="PIRSF" id="PIRSF006621">
    <property type="entry name" value="Dus"/>
    <property type="match status" value="1"/>
</dbReference>
<keyword evidence="8 9" id="KW-0560">Oxidoreductase</keyword>
<keyword evidence="12" id="KW-0547">Nucleotide-binding</keyword>
<keyword evidence="4 9" id="KW-0288">FMN</keyword>
<dbReference type="HAMAP" id="MF_02041">
    <property type="entry name" value="DusA_subfam"/>
    <property type="match status" value="1"/>
</dbReference>
<dbReference type="InterPro" id="IPR018517">
    <property type="entry name" value="tRNA_hU_synthase_CS"/>
</dbReference>
<evidence type="ECO:0000256" key="1">
    <source>
        <dbReference type="ARBA" id="ARBA00001917"/>
    </source>
</evidence>
<dbReference type="GO" id="GO:0010181">
    <property type="term" value="F:FMN binding"/>
    <property type="evidence" value="ECO:0007669"/>
    <property type="project" value="UniProtKB-UniRule"/>
</dbReference>
<evidence type="ECO:0000256" key="5">
    <source>
        <dbReference type="ARBA" id="ARBA00022694"/>
    </source>
</evidence>
<dbReference type="NCBIfam" id="TIGR00742">
    <property type="entry name" value="yjbN"/>
    <property type="match status" value="1"/>
</dbReference>
<comment type="function">
    <text evidence="9">Catalyzes the synthesis of 5,6-dihydrouridine (D), a modified base found in the D-loop of most tRNAs, via the reduction of the C5-C6 double bond in target uridines. Specifically modifies U20 and U20a in tRNAs.</text>
</comment>
<feature type="binding site" evidence="9 12">
    <location>
        <begin position="209"/>
        <end position="211"/>
    </location>
    <ligand>
        <name>FMN</name>
        <dbReference type="ChEBI" id="CHEBI:58210"/>
    </ligand>
</feature>
<feature type="site" description="Interacts with tRNA" evidence="9">
    <location>
        <position position="95"/>
    </location>
</feature>
<dbReference type="NCBIfam" id="NF008774">
    <property type="entry name" value="PRK11815.1"/>
    <property type="match status" value="1"/>
</dbReference>
<feature type="site" description="Interacts with tRNA" evidence="9">
    <location>
        <position position="184"/>
    </location>
</feature>
<dbReference type="Proteomes" id="UP001239782">
    <property type="component" value="Chromosome"/>
</dbReference>
<feature type="binding site" evidence="9 12">
    <location>
        <position position="137"/>
    </location>
    <ligand>
        <name>FMN</name>
        <dbReference type="ChEBI" id="CHEBI:58210"/>
    </ligand>
</feature>
<dbReference type="EC" id="1.3.1.91" evidence="9"/>
<feature type="binding site" evidence="9 12">
    <location>
        <position position="169"/>
    </location>
    <ligand>
        <name>FMN</name>
        <dbReference type="ChEBI" id="CHEBI:58210"/>
    </ligand>
</feature>
<dbReference type="Pfam" id="PF01207">
    <property type="entry name" value="Dus"/>
    <property type="match status" value="1"/>
</dbReference>
<feature type="binding site" evidence="9 12">
    <location>
        <begin position="15"/>
        <end position="17"/>
    </location>
    <ligand>
        <name>FMN</name>
        <dbReference type="ChEBI" id="CHEBI:58210"/>
    </ligand>
</feature>
<evidence type="ECO:0000313" key="14">
    <source>
        <dbReference type="EMBL" id="WMS88709.1"/>
    </source>
</evidence>
<dbReference type="PROSITE" id="PS01136">
    <property type="entry name" value="UPF0034"/>
    <property type="match status" value="1"/>
</dbReference>
<dbReference type="InterPro" id="IPR013785">
    <property type="entry name" value="Aldolase_TIM"/>
</dbReference>
<evidence type="ECO:0000256" key="9">
    <source>
        <dbReference type="HAMAP-Rule" id="MF_02041"/>
    </source>
</evidence>
<evidence type="ECO:0000313" key="15">
    <source>
        <dbReference type="Proteomes" id="UP001239782"/>
    </source>
</evidence>
<name>A0AA51RWF0_9GAMM</name>
<comment type="catalytic activity">
    <reaction evidence="9">
        <text>5,6-dihydrouridine(20) in tRNA + NADP(+) = uridine(20) in tRNA + NADPH + H(+)</text>
        <dbReference type="Rhea" id="RHEA:53336"/>
        <dbReference type="Rhea" id="RHEA-COMP:13533"/>
        <dbReference type="Rhea" id="RHEA-COMP:13534"/>
        <dbReference type="ChEBI" id="CHEBI:15378"/>
        <dbReference type="ChEBI" id="CHEBI:57783"/>
        <dbReference type="ChEBI" id="CHEBI:58349"/>
        <dbReference type="ChEBI" id="CHEBI:65315"/>
        <dbReference type="ChEBI" id="CHEBI:74443"/>
        <dbReference type="EC" id="1.3.1.91"/>
    </reaction>
</comment>
<evidence type="ECO:0000256" key="3">
    <source>
        <dbReference type="ARBA" id="ARBA00022630"/>
    </source>
</evidence>
<dbReference type="InterPro" id="IPR035587">
    <property type="entry name" value="DUS-like_FMN-bd"/>
</dbReference>
<keyword evidence="15" id="KW-1185">Reference proteome</keyword>
<reference evidence="14 15" key="1">
    <citation type="submission" date="2023-08" db="EMBL/GenBank/DDBJ databases">
        <title>Pleionea litopenaei sp. nov., isolated from stomach of juvenile Litopenaeus vannamei.</title>
        <authorList>
            <person name="Rho A.M."/>
            <person name="Hwang C.Y."/>
        </authorList>
    </citation>
    <scope>NUCLEOTIDE SEQUENCE [LARGE SCALE GENOMIC DNA]</scope>
    <source>
        <strain evidence="14 15">HL-JVS1</strain>
    </source>
</reference>
<feature type="site" description="Interacts with tRNA; defines subfamily-specific binding signature" evidence="9">
    <location>
        <position position="297"/>
    </location>
</feature>
<comment type="similarity">
    <text evidence="10">Belongs to the dus family.</text>
</comment>
<organism evidence="14 15">
    <name type="scientific">Pleionea litopenaei</name>
    <dbReference type="NCBI Taxonomy" id="3070815"/>
    <lineage>
        <taxon>Bacteria</taxon>
        <taxon>Pseudomonadati</taxon>
        <taxon>Pseudomonadota</taxon>
        <taxon>Gammaproteobacteria</taxon>
        <taxon>Oceanospirillales</taxon>
        <taxon>Pleioneaceae</taxon>
        <taxon>Pleionea</taxon>
    </lineage>
</organism>
<dbReference type="GO" id="GO:0102264">
    <property type="term" value="F:tRNA-dihydrouridine20 synthase activity"/>
    <property type="evidence" value="ECO:0007669"/>
    <property type="project" value="UniProtKB-EC"/>
</dbReference>
<evidence type="ECO:0000256" key="4">
    <source>
        <dbReference type="ARBA" id="ARBA00022643"/>
    </source>
</evidence>
<dbReference type="EMBL" id="CP133548">
    <property type="protein sequence ID" value="WMS88709.1"/>
    <property type="molecule type" value="Genomic_DNA"/>
</dbReference>
<evidence type="ECO:0000256" key="8">
    <source>
        <dbReference type="ARBA" id="ARBA00023002"/>
    </source>
</evidence>
<evidence type="ECO:0000259" key="13">
    <source>
        <dbReference type="Pfam" id="PF01207"/>
    </source>
</evidence>
<comment type="catalytic activity">
    <reaction evidence="9">
        <text>5,6-dihydrouridine(20a) in tRNA + NAD(+) = uridine(20a) in tRNA + NADH + H(+)</text>
        <dbReference type="Rhea" id="RHEA:53348"/>
        <dbReference type="Rhea" id="RHEA-COMP:13535"/>
        <dbReference type="Rhea" id="RHEA-COMP:13536"/>
        <dbReference type="ChEBI" id="CHEBI:15378"/>
        <dbReference type="ChEBI" id="CHEBI:57540"/>
        <dbReference type="ChEBI" id="CHEBI:57945"/>
        <dbReference type="ChEBI" id="CHEBI:65315"/>
        <dbReference type="ChEBI" id="CHEBI:74443"/>
    </reaction>
</comment>
<dbReference type="RefSeq" id="WP_309203929.1">
    <property type="nucleotide sequence ID" value="NZ_CP133548.1"/>
</dbReference>
<keyword evidence="7 9" id="KW-0694">RNA-binding</keyword>
<dbReference type="PANTHER" id="PTHR42907:SF1">
    <property type="entry name" value="FMN-LINKED OXIDOREDUCTASES SUPERFAMILY PROTEIN"/>
    <property type="match status" value="1"/>
</dbReference>
<comment type="cofactor">
    <cofactor evidence="1 9 10 12">
        <name>FMN</name>
        <dbReference type="ChEBI" id="CHEBI:58210"/>
    </cofactor>
</comment>
<feature type="binding site" evidence="9 12">
    <location>
        <position position="68"/>
    </location>
    <ligand>
        <name>FMN</name>
        <dbReference type="ChEBI" id="CHEBI:58210"/>
    </ligand>
</feature>
<dbReference type="SUPFAM" id="SSF51395">
    <property type="entry name" value="FMN-linked oxidoreductases"/>
    <property type="match status" value="1"/>
</dbReference>
<keyword evidence="5 9" id="KW-0819">tRNA processing</keyword>
<protein>
    <recommendedName>
        <fullName evidence="9">tRNA-dihydrouridine(20/20a) synthase</fullName>
        <ecNumber evidence="9">1.3.1.91</ecNumber>
    </recommendedName>
    <alternativeName>
        <fullName evidence="9">U20-specific dihydrouridine synthase</fullName>
        <shortName evidence="9">U20-specific Dus</shortName>
    </alternativeName>
    <alternativeName>
        <fullName evidence="9">tRNA-dihydrouridine synthase A</fullName>
    </alternativeName>
</protein>
<evidence type="ECO:0000256" key="10">
    <source>
        <dbReference type="PIRNR" id="PIRNR006621"/>
    </source>
</evidence>
<evidence type="ECO:0000256" key="12">
    <source>
        <dbReference type="PIRSR" id="PIRSR006621-2"/>
    </source>
</evidence>
<evidence type="ECO:0000256" key="2">
    <source>
        <dbReference type="ARBA" id="ARBA00022555"/>
    </source>
</evidence>
<accession>A0AA51RWF0</accession>
<feature type="domain" description="DUS-like FMN-binding" evidence="13">
    <location>
        <begin position="13"/>
        <end position="315"/>
    </location>
</feature>
<dbReference type="Gene3D" id="1.20.120.1460">
    <property type="match status" value="1"/>
</dbReference>
<keyword evidence="6 9" id="KW-0521">NADP</keyword>
<feature type="site" description="Interacts with tRNA; defines subfamily-specific binding signature" evidence="9">
    <location>
        <position position="181"/>
    </location>
</feature>
<comment type="similarity">
    <text evidence="9">Belongs to the Dus family. DusA subfamily.</text>
</comment>
<comment type="catalytic activity">
    <reaction evidence="9">
        <text>5,6-dihydrouridine(20) in tRNA + NAD(+) = uridine(20) in tRNA + NADH + H(+)</text>
        <dbReference type="Rhea" id="RHEA:53340"/>
        <dbReference type="Rhea" id="RHEA-COMP:13533"/>
        <dbReference type="Rhea" id="RHEA-COMP:13534"/>
        <dbReference type="ChEBI" id="CHEBI:15378"/>
        <dbReference type="ChEBI" id="CHEBI:57540"/>
        <dbReference type="ChEBI" id="CHEBI:57945"/>
        <dbReference type="ChEBI" id="CHEBI:65315"/>
        <dbReference type="ChEBI" id="CHEBI:74443"/>
        <dbReference type="EC" id="1.3.1.91"/>
    </reaction>
</comment>
<dbReference type="Gene3D" id="3.20.20.70">
    <property type="entry name" value="Aldolase class I"/>
    <property type="match status" value="1"/>
</dbReference>
<keyword evidence="3 9" id="KW-0285">Flavoprotein</keyword>
<gene>
    <name evidence="9 14" type="primary">dusA</name>
    <name evidence="14" type="ORF">Q9312_07280</name>
</gene>
<dbReference type="PANTHER" id="PTHR42907">
    <property type="entry name" value="FMN-LINKED OXIDOREDUCTASES SUPERFAMILY PROTEIN"/>
    <property type="match status" value="1"/>
</dbReference>
<dbReference type="KEGG" id="plei:Q9312_07280"/>
<evidence type="ECO:0000256" key="6">
    <source>
        <dbReference type="ARBA" id="ARBA00022857"/>
    </source>
</evidence>
<feature type="binding site" evidence="9 12">
    <location>
        <begin position="231"/>
        <end position="232"/>
    </location>
    <ligand>
        <name>FMN</name>
        <dbReference type="ChEBI" id="CHEBI:58210"/>
    </ligand>
</feature>
<dbReference type="AlphaFoldDB" id="A0AA51RWF0"/>
<sequence>MPESTNVNRKISIAPMMDWTDRHDRYFLRQISNQCLLYTEMVTTGAVIHGDRDKLLAFDQAEHPIAVQLGGSDPKELAQSTDVCTEYGYDEINLNVGCPSDRVQRGKIGACLMAEPETVAACVSAMQAVTDRPVTVKCRTGIDELDQYEHLQQFVEQVANAGCKTFIIHARKAWLSGLSPKQNREVPPLHYDRVYRIKEEYPELEIIINGGITELSQIDEHLKYTDGVMIGREAYQNPYFLAEMDARYLGVSHSPLSRIDVVKKMLPYVEAHLANGGKLHQITRHMLGLFHAQPRGRLWRRHLSENAPGADATIQVLLDALSIMENKAD</sequence>
<evidence type="ECO:0000256" key="11">
    <source>
        <dbReference type="PIRSR" id="PIRSR006621-1"/>
    </source>
</evidence>
<comment type="catalytic activity">
    <reaction evidence="9">
        <text>5,6-dihydrouridine(20a) in tRNA + NADP(+) = uridine(20a) in tRNA + NADPH + H(+)</text>
        <dbReference type="Rhea" id="RHEA:53344"/>
        <dbReference type="Rhea" id="RHEA-COMP:13535"/>
        <dbReference type="Rhea" id="RHEA-COMP:13536"/>
        <dbReference type="ChEBI" id="CHEBI:15378"/>
        <dbReference type="ChEBI" id="CHEBI:57783"/>
        <dbReference type="ChEBI" id="CHEBI:58349"/>
        <dbReference type="ChEBI" id="CHEBI:65315"/>
        <dbReference type="ChEBI" id="CHEBI:74443"/>
    </reaction>
</comment>
<dbReference type="InterPro" id="IPR004653">
    <property type="entry name" value="DusA"/>
</dbReference>